<dbReference type="Pfam" id="PF12697">
    <property type="entry name" value="Abhydrolase_6"/>
    <property type="match status" value="1"/>
</dbReference>
<dbReference type="SUPFAM" id="SSF53474">
    <property type="entry name" value="alpha/beta-Hydrolases"/>
    <property type="match status" value="1"/>
</dbReference>
<organism evidence="2 3">
    <name type="scientific">Chryseolinea serpens</name>
    <dbReference type="NCBI Taxonomy" id="947013"/>
    <lineage>
        <taxon>Bacteria</taxon>
        <taxon>Pseudomonadati</taxon>
        <taxon>Bacteroidota</taxon>
        <taxon>Cytophagia</taxon>
        <taxon>Cytophagales</taxon>
        <taxon>Fulvivirgaceae</taxon>
        <taxon>Chryseolinea</taxon>
    </lineage>
</organism>
<keyword evidence="3" id="KW-1185">Reference proteome</keyword>
<feature type="domain" description="AB hydrolase-1" evidence="1">
    <location>
        <begin position="52"/>
        <end position="266"/>
    </location>
</feature>
<evidence type="ECO:0000313" key="2">
    <source>
        <dbReference type="EMBL" id="SHH89078.1"/>
    </source>
</evidence>
<gene>
    <name evidence="2" type="ORF">SAMN04488109_5865</name>
</gene>
<dbReference type="InterPro" id="IPR050471">
    <property type="entry name" value="AB_hydrolase"/>
</dbReference>
<name>A0A1M5WNI1_9BACT</name>
<dbReference type="RefSeq" id="WP_073141784.1">
    <property type="nucleotide sequence ID" value="NZ_FQWQ01000005.1"/>
</dbReference>
<evidence type="ECO:0000313" key="3">
    <source>
        <dbReference type="Proteomes" id="UP000184212"/>
    </source>
</evidence>
<dbReference type="EMBL" id="FQWQ01000005">
    <property type="protein sequence ID" value="SHH89078.1"/>
    <property type="molecule type" value="Genomic_DNA"/>
</dbReference>
<dbReference type="Gene3D" id="3.40.50.1820">
    <property type="entry name" value="alpha/beta hydrolase"/>
    <property type="match status" value="1"/>
</dbReference>
<dbReference type="PANTHER" id="PTHR43433:SF5">
    <property type="entry name" value="AB HYDROLASE-1 DOMAIN-CONTAINING PROTEIN"/>
    <property type="match status" value="1"/>
</dbReference>
<evidence type="ECO:0000259" key="1">
    <source>
        <dbReference type="Pfam" id="PF12697"/>
    </source>
</evidence>
<dbReference type="AlphaFoldDB" id="A0A1M5WNI1"/>
<sequence length="279" mass="31301">MKLTACLLILLGCVTSIQGQNIPYGDNPKTGKYVQSGDARIYYEVYGEGPPLLLLHGGYYGYISEYEQYYPDLTKNFKVIAVATRGHGRSEIGHTPLTYKLFAQDAITVLKNEKIDKALVMGFSDGAITGNILAAEYPQQVIKLVSMAGTLNSTNGRPEALEYLWTMTGKNEEQNLPQFLKDRKKIMPEPQRFAEWVDMLKNAWMEPVWLSEQKAATIKCPVLIVAGDRDDYTRTEAFVAMYKLLPNAQLLMLPNSGHVSLIQNPAMLRDFIIPFLKAP</sequence>
<proteinExistence type="predicted"/>
<dbReference type="InterPro" id="IPR029058">
    <property type="entry name" value="AB_hydrolase_fold"/>
</dbReference>
<protein>
    <submittedName>
        <fullName evidence="2">Pimeloyl-ACP methyl ester carboxylesterase</fullName>
    </submittedName>
</protein>
<dbReference type="Proteomes" id="UP000184212">
    <property type="component" value="Unassembled WGS sequence"/>
</dbReference>
<reference evidence="2 3" key="1">
    <citation type="submission" date="2016-11" db="EMBL/GenBank/DDBJ databases">
        <authorList>
            <person name="Jaros S."/>
            <person name="Januszkiewicz K."/>
            <person name="Wedrychowicz H."/>
        </authorList>
    </citation>
    <scope>NUCLEOTIDE SEQUENCE [LARGE SCALE GENOMIC DNA]</scope>
    <source>
        <strain evidence="2 3">DSM 24574</strain>
    </source>
</reference>
<accession>A0A1M5WNI1</accession>
<dbReference type="OrthoDB" id="135231at2"/>
<dbReference type="InterPro" id="IPR000073">
    <property type="entry name" value="AB_hydrolase_1"/>
</dbReference>
<dbReference type="STRING" id="947013.SAMN04488109_5865"/>
<dbReference type="PANTHER" id="PTHR43433">
    <property type="entry name" value="HYDROLASE, ALPHA/BETA FOLD FAMILY PROTEIN"/>
    <property type="match status" value="1"/>
</dbReference>